<accession>A0ABP9WNB0</accession>
<comment type="caution">
    <text evidence="3">The sequence shown here is derived from an EMBL/GenBank/DDBJ whole genome shotgun (WGS) entry which is preliminary data.</text>
</comment>
<proteinExistence type="inferred from homology"/>
<dbReference type="SUPFAM" id="SSF52402">
    <property type="entry name" value="Adenine nucleotide alpha hydrolases-like"/>
    <property type="match status" value="2"/>
</dbReference>
<evidence type="ECO:0000313" key="3">
    <source>
        <dbReference type="EMBL" id="GAA5524098.1"/>
    </source>
</evidence>
<organism evidence="3 4">
    <name type="scientific">Microbulbifer aestuariivivens</name>
    <dbReference type="NCBI Taxonomy" id="1908308"/>
    <lineage>
        <taxon>Bacteria</taxon>
        <taxon>Pseudomonadati</taxon>
        <taxon>Pseudomonadota</taxon>
        <taxon>Gammaproteobacteria</taxon>
        <taxon>Cellvibrionales</taxon>
        <taxon>Microbulbiferaceae</taxon>
        <taxon>Microbulbifer</taxon>
    </lineage>
</organism>
<comment type="similarity">
    <text evidence="1">Belongs to the universal stress protein A family.</text>
</comment>
<dbReference type="Gene3D" id="3.40.50.12370">
    <property type="match status" value="1"/>
</dbReference>
<dbReference type="InterPro" id="IPR006015">
    <property type="entry name" value="Universal_stress_UspA"/>
</dbReference>
<dbReference type="InterPro" id="IPR006016">
    <property type="entry name" value="UspA"/>
</dbReference>
<dbReference type="CDD" id="cd00293">
    <property type="entry name" value="USP-like"/>
    <property type="match status" value="2"/>
</dbReference>
<dbReference type="Proteomes" id="UP001408594">
    <property type="component" value="Unassembled WGS sequence"/>
</dbReference>
<feature type="domain" description="UspA" evidence="2">
    <location>
        <begin position="227"/>
        <end position="298"/>
    </location>
</feature>
<evidence type="ECO:0000259" key="2">
    <source>
        <dbReference type="Pfam" id="PF00582"/>
    </source>
</evidence>
<dbReference type="Pfam" id="PF00582">
    <property type="entry name" value="Usp"/>
    <property type="match status" value="2"/>
</dbReference>
<reference evidence="3 4" key="1">
    <citation type="submission" date="2024-02" db="EMBL/GenBank/DDBJ databases">
        <title>Microbulbifer aestuariivivens NBRC 112533.</title>
        <authorList>
            <person name="Ichikawa N."/>
            <person name="Katano-Makiyama Y."/>
            <person name="Hidaka K."/>
        </authorList>
    </citation>
    <scope>NUCLEOTIDE SEQUENCE [LARGE SCALE GENOMIC DNA]</scope>
    <source>
        <strain evidence="3 4">NBRC 112533</strain>
    </source>
</reference>
<dbReference type="RefSeq" id="WP_345548793.1">
    <property type="nucleotide sequence ID" value="NZ_BAABRT010000003.1"/>
</dbReference>
<sequence length="298" mass="32325">MSVADNNNNAYSVNGAEPVVLTCVDGSRFTAAVCDYAAWIAGRTGAPLKLLHNIERSNVPAVADLSGSIGFGSQEELLEELTALEQQRAQLLVQQGKLMLQAACERVAQAGVERVEACQRHDSLPESLVELEDHIRVLVLGIRGEEHGEEKQGLGSQLETVVRSLHRPILVVNQAFTRPQRMMLAYDGSEAAGKALRMVADSAAFRDVSCHLVFVGDGEKAETLLAEGSEELEAAGLSVTANRLSGKTVEALIEYQREHAIDLTVMGAYSHNRLRDLLMGSITAKMLLNTEKPLLLLR</sequence>
<evidence type="ECO:0000256" key="1">
    <source>
        <dbReference type="ARBA" id="ARBA00008791"/>
    </source>
</evidence>
<dbReference type="PANTHER" id="PTHR46268">
    <property type="entry name" value="STRESS RESPONSE PROTEIN NHAX"/>
    <property type="match status" value="1"/>
</dbReference>
<feature type="domain" description="UspA" evidence="2">
    <location>
        <begin position="20"/>
        <end position="172"/>
    </location>
</feature>
<gene>
    <name evidence="3" type="ORF">Maes01_00651</name>
</gene>
<dbReference type="EMBL" id="BAABRT010000003">
    <property type="protein sequence ID" value="GAA5524098.1"/>
    <property type="molecule type" value="Genomic_DNA"/>
</dbReference>
<dbReference type="PRINTS" id="PR01438">
    <property type="entry name" value="UNVRSLSTRESS"/>
</dbReference>
<name>A0ABP9WNB0_9GAMM</name>
<dbReference type="PANTHER" id="PTHR46268:SF6">
    <property type="entry name" value="UNIVERSAL STRESS PROTEIN UP12"/>
    <property type="match status" value="1"/>
</dbReference>
<keyword evidence="4" id="KW-1185">Reference proteome</keyword>
<protein>
    <recommendedName>
        <fullName evidence="2">UspA domain-containing protein</fullName>
    </recommendedName>
</protein>
<evidence type="ECO:0000313" key="4">
    <source>
        <dbReference type="Proteomes" id="UP001408594"/>
    </source>
</evidence>